<dbReference type="InterPro" id="IPR001107">
    <property type="entry name" value="Band_7"/>
</dbReference>
<evidence type="ECO:0000256" key="2">
    <source>
        <dbReference type="ARBA" id="ARBA00023136"/>
    </source>
</evidence>
<evidence type="ECO:0000313" key="6">
    <source>
        <dbReference type="EMBL" id="PIR03221.1"/>
    </source>
</evidence>
<dbReference type="AlphaFoldDB" id="A0A2H0N2X2"/>
<sequence>MGRLQIGICDCYFRMQTFDPSKFKRYIKRYIVLLVLIFFLFVFGSSFWTVVSTGHVGVKTLFGKVYDEEVSSGFHLKNPFVRVTEMSVRTEDYTMSMAQGEGEKTGQDAITALTKEGLNVDLDITVLYRLAEEHASDVYRDVGRMYDDVVIRPQIRSTIREIIARYSAKDIYSEKRGEVTAQILEVLRTKLSPRGIEVEDMLLRNVVLPAKLANSIEEKLQAEQEAERYEFLLQVEEKEAERKRVAAEGQRDAQQIINQSLTVRYLEYLYIESLKDR</sequence>
<dbReference type="GO" id="GO:0016020">
    <property type="term" value="C:membrane"/>
    <property type="evidence" value="ECO:0007669"/>
    <property type="project" value="UniProtKB-SubCell"/>
</dbReference>
<dbReference type="GO" id="GO:0007005">
    <property type="term" value="P:mitochondrion organization"/>
    <property type="evidence" value="ECO:0007669"/>
    <property type="project" value="TreeGrafter"/>
</dbReference>
<feature type="domain" description="Band 7" evidence="5">
    <location>
        <begin position="46"/>
        <end position="220"/>
    </location>
</feature>
<proteinExistence type="predicted"/>
<feature type="coiled-coil region" evidence="3">
    <location>
        <begin position="212"/>
        <end position="239"/>
    </location>
</feature>
<accession>A0A2H0N2X2</accession>
<feature type="transmembrane region" description="Helical" evidence="4">
    <location>
        <begin position="30"/>
        <end position="51"/>
    </location>
</feature>
<evidence type="ECO:0000259" key="5">
    <source>
        <dbReference type="SMART" id="SM00244"/>
    </source>
</evidence>
<evidence type="ECO:0000256" key="4">
    <source>
        <dbReference type="SAM" id="Phobius"/>
    </source>
</evidence>
<dbReference type="Gene3D" id="3.30.479.30">
    <property type="entry name" value="Band 7 domain"/>
    <property type="match status" value="1"/>
</dbReference>
<keyword evidence="2 4" id="KW-0472">Membrane</keyword>
<dbReference type="Proteomes" id="UP000229782">
    <property type="component" value="Unassembled WGS sequence"/>
</dbReference>
<comment type="caution">
    <text evidence="6">The sequence shown here is derived from an EMBL/GenBank/DDBJ whole genome shotgun (WGS) entry which is preliminary data.</text>
</comment>
<protein>
    <submittedName>
        <fullName evidence="6">Band 7 protein</fullName>
    </submittedName>
</protein>
<dbReference type="CDD" id="cd03401">
    <property type="entry name" value="SPFH_prohibitin"/>
    <property type="match status" value="1"/>
</dbReference>
<dbReference type="InterPro" id="IPR000163">
    <property type="entry name" value="Prohibitin"/>
</dbReference>
<organism evidence="6 7">
    <name type="scientific">Candidatus Magasanikbacteria bacterium CG11_big_fil_rev_8_21_14_0_20_43_7</name>
    <dbReference type="NCBI Taxonomy" id="1974654"/>
    <lineage>
        <taxon>Bacteria</taxon>
        <taxon>Candidatus Magasanikiibacteriota</taxon>
    </lineage>
</organism>
<feature type="non-terminal residue" evidence="6">
    <location>
        <position position="277"/>
    </location>
</feature>
<evidence type="ECO:0000256" key="1">
    <source>
        <dbReference type="ARBA" id="ARBA00004370"/>
    </source>
</evidence>
<dbReference type="PANTHER" id="PTHR23222">
    <property type="entry name" value="PROHIBITIN"/>
    <property type="match status" value="1"/>
</dbReference>
<dbReference type="Pfam" id="PF01145">
    <property type="entry name" value="Band_7"/>
    <property type="match status" value="1"/>
</dbReference>
<dbReference type="EMBL" id="PCWM01000028">
    <property type="protein sequence ID" value="PIR03221.1"/>
    <property type="molecule type" value="Genomic_DNA"/>
</dbReference>
<dbReference type="PRINTS" id="PR00679">
    <property type="entry name" value="PROHIBITIN"/>
</dbReference>
<keyword evidence="4" id="KW-0812">Transmembrane</keyword>
<dbReference type="SMART" id="SM00244">
    <property type="entry name" value="PHB"/>
    <property type="match status" value="1"/>
</dbReference>
<comment type="subcellular location">
    <subcellularLocation>
        <location evidence="1">Membrane</location>
    </subcellularLocation>
</comment>
<keyword evidence="4" id="KW-1133">Transmembrane helix</keyword>
<dbReference type="SUPFAM" id="SSF117892">
    <property type="entry name" value="Band 7/SPFH domain"/>
    <property type="match status" value="1"/>
</dbReference>
<name>A0A2H0N2X2_9BACT</name>
<keyword evidence="3" id="KW-0175">Coiled coil</keyword>
<dbReference type="InterPro" id="IPR036013">
    <property type="entry name" value="Band_7/SPFH_dom_sf"/>
</dbReference>
<reference evidence="6 7" key="1">
    <citation type="submission" date="2017-09" db="EMBL/GenBank/DDBJ databases">
        <title>Depth-based differentiation of microbial function through sediment-hosted aquifers and enrichment of novel symbionts in the deep terrestrial subsurface.</title>
        <authorList>
            <person name="Probst A.J."/>
            <person name="Ladd B."/>
            <person name="Jarett J.K."/>
            <person name="Geller-Mcgrath D.E."/>
            <person name="Sieber C.M."/>
            <person name="Emerson J.B."/>
            <person name="Anantharaman K."/>
            <person name="Thomas B.C."/>
            <person name="Malmstrom R."/>
            <person name="Stieglmeier M."/>
            <person name="Klingl A."/>
            <person name="Woyke T."/>
            <person name="Ryan C.M."/>
            <person name="Banfield J.F."/>
        </authorList>
    </citation>
    <scope>NUCLEOTIDE SEQUENCE [LARGE SCALE GENOMIC DNA]</scope>
    <source>
        <strain evidence="6">CG11_big_fil_rev_8_21_14_0_20_43_7</strain>
    </source>
</reference>
<dbReference type="PANTHER" id="PTHR23222:SF1">
    <property type="entry name" value="PROHIBITIN-2"/>
    <property type="match status" value="1"/>
</dbReference>
<gene>
    <name evidence="6" type="ORF">COV60_01465</name>
</gene>
<evidence type="ECO:0000256" key="3">
    <source>
        <dbReference type="SAM" id="Coils"/>
    </source>
</evidence>
<evidence type="ECO:0000313" key="7">
    <source>
        <dbReference type="Proteomes" id="UP000229782"/>
    </source>
</evidence>